<organism evidence="3 4">
    <name type="scientific">Candidatus Coproplasma avicola</name>
    <dbReference type="NCBI Taxonomy" id="2840744"/>
    <lineage>
        <taxon>Bacteria</taxon>
        <taxon>Bacillati</taxon>
        <taxon>Bacillota</taxon>
        <taxon>Clostridia</taxon>
        <taxon>Eubacteriales</taxon>
        <taxon>Candidatus Coproplasma</taxon>
    </lineage>
</organism>
<dbReference type="Proteomes" id="UP000823913">
    <property type="component" value="Unassembled WGS sequence"/>
</dbReference>
<evidence type="ECO:0000313" key="3">
    <source>
        <dbReference type="EMBL" id="HIR67207.1"/>
    </source>
</evidence>
<feature type="compositionally biased region" description="Acidic residues" evidence="1">
    <location>
        <begin position="411"/>
        <end position="422"/>
    </location>
</feature>
<gene>
    <name evidence="3" type="ORF">IAB94_04045</name>
</gene>
<feature type="transmembrane region" description="Helical" evidence="2">
    <location>
        <begin position="50"/>
        <end position="70"/>
    </location>
</feature>
<proteinExistence type="predicted"/>
<accession>A0A9D1J9P2</accession>
<dbReference type="AlphaFoldDB" id="A0A9D1J9P2"/>
<keyword evidence="2" id="KW-0812">Transmembrane</keyword>
<keyword evidence="2" id="KW-0472">Membrane</keyword>
<feature type="transmembrane region" description="Helical" evidence="2">
    <location>
        <begin position="132"/>
        <end position="152"/>
    </location>
</feature>
<feature type="region of interest" description="Disordered" evidence="1">
    <location>
        <begin position="404"/>
        <end position="433"/>
    </location>
</feature>
<evidence type="ECO:0000313" key="4">
    <source>
        <dbReference type="Proteomes" id="UP000823913"/>
    </source>
</evidence>
<protein>
    <submittedName>
        <fullName evidence="3">Uncharacterized protein</fullName>
    </submittedName>
</protein>
<reference evidence="3" key="2">
    <citation type="journal article" date="2021" name="PeerJ">
        <title>Extensive microbial diversity within the chicken gut microbiome revealed by metagenomics and culture.</title>
        <authorList>
            <person name="Gilroy R."/>
            <person name="Ravi A."/>
            <person name="Getino M."/>
            <person name="Pursley I."/>
            <person name="Horton D.L."/>
            <person name="Alikhan N.F."/>
            <person name="Baker D."/>
            <person name="Gharbi K."/>
            <person name="Hall N."/>
            <person name="Watson M."/>
            <person name="Adriaenssens E.M."/>
            <person name="Foster-Nyarko E."/>
            <person name="Jarju S."/>
            <person name="Secka A."/>
            <person name="Antonio M."/>
            <person name="Oren A."/>
            <person name="Chaudhuri R.R."/>
            <person name="La Ragione R."/>
            <person name="Hildebrand F."/>
            <person name="Pallen M.J."/>
        </authorList>
    </citation>
    <scope>NUCLEOTIDE SEQUENCE</scope>
    <source>
        <strain evidence="3">ChiW16-3235</strain>
    </source>
</reference>
<feature type="transmembrane region" description="Helical" evidence="2">
    <location>
        <begin position="21"/>
        <end position="44"/>
    </location>
</feature>
<evidence type="ECO:0000256" key="2">
    <source>
        <dbReference type="SAM" id="Phobius"/>
    </source>
</evidence>
<sequence length="498" mass="52964">MNGDFKKFKNKIWAHAIIESAVAGLAAGLILVGALLLAFTLSGISLNVGIYIGAGIGAFAIAGGVTFFILRPTEKKIARRVDGALGMNEKVQTMVAFSSSQEPMVVIQRSDTSARLSAAGTKNIKFKRLWQCSVAAIVAVGLFSSAIVVSAMDVEMTQPMGDDVVKSLNYLIRYVNSSSMADGPKQVTLNKLNGILGTIYDDESQTTIELPRREIVSLVTRSMVDIDAATDAIITAEPIGLALNSGADADSLTELGIHIASLTVSTTRTSLQIFANAYTAEATAEMTYTDLSLELAAYSTQIVASLAQSGVSVDDRLYSAIFNLSNGLLSASTANGGEGASEDDDKAALLAAANSAITENISGITVQITYQYENRDICMYVIDALQETFEISDDEMPDLGEIIEDVVPGDGNDDNDDGEEDPSGGGAGRGDDLVASDSEIYDYRTESYVKYGELLDEYNSIILSYISDGERIPSGYIEMINAYLDALTKVNSDSEGQN</sequence>
<name>A0A9D1J9P2_9FIRM</name>
<evidence type="ECO:0000256" key="1">
    <source>
        <dbReference type="SAM" id="MobiDB-lite"/>
    </source>
</evidence>
<keyword evidence="2" id="KW-1133">Transmembrane helix</keyword>
<comment type="caution">
    <text evidence="3">The sequence shown here is derived from an EMBL/GenBank/DDBJ whole genome shotgun (WGS) entry which is preliminary data.</text>
</comment>
<dbReference type="EMBL" id="DVHK01000085">
    <property type="protein sequence ID" value="HIR67207.1"/>
    <property type="molecule type" value="Genomic_DNA"/>
</dbReference>
<reference evidence="3" key="1">
    <citation type="submission" date="2020-10" db="EMBL/GenBank/DDBJ databases">
        <authorList>
            <person name="Gilroy R."/>
        </authorList>
    </citation>
    <scope>NUCLEOTIDE SEQUENCE</scope>
    <source>
        <strain evidence="3">ChiW16-3235</strain>
    </source>
</reference>